<gene>
    <name evidence="2" type="ORF">NA56DRAFT_649311</name>
</gene>
<dbReference type="EMBL" id="KZ613505">
    <property type="protein sequence ID" value="PMD16438.1"/>
    <property type="molecule type" value="Genomic_DNA"/>
</dbReference>
<dbReference type="OrthoDB" id="273230at2759"/>
<protein>
    <submittedName>
        <fullName evidence="2">Uncharacterized protein</fullName>
    </submittedName>
</protein>
<accession>A0A2J6PQZ6</accession>
<evidence type="ECO:0000313" key="3">
    <source>
        <dbReference type="Proteomes" id="UP000235672"/>
    </source>
</evidence>
<dbReference type="AlphaFoldDB" id="A0A2J6PQZ6"/>
<organism evidence="2 3">
    <name type="scientific">Hyaloscypha hepaticicola</name>
    <dbReference type="NCBI Taxonomy" id="2082293"/>
    <lineage>
        <taxon>Eukaryota</taxon>
        <taxon>Fungi</taxon>
        <taxon>Dikarya</taxon>
        <taxon>Ascomycota</taxon>
        <taxon>Pezizomycotina</taxon>
        <taxon>Leotiomycetes</taxon>
        <taxon>Helotiales</taxon>
        <taxon>Hyaloscyphaceae</taxon>
        <taxon>Hyaloscypha</taxon>
    </lineage>
</organism>
<sequence length="156" mass="17461">MFSLRSLPARAGRSSICAQCLRLNRTSSRSVSLLCTNATRPATHPQFVLKPHSSFLLPSSRKFATKSTADELIEDIQDQYATARDEFEIATEETEKKTVYAADDRAAARQELDKLKEMFQEALGGSEGEEVQRRIGQRIRELDNAIQGLEKAALEE</sequence>
<dbReference type="Proteomes" id="UP000235672">
    <property type="component" value="Unassembled WGS sequence"/>
</dbReference>
<evidence type="ECO:0000313" key="2">
    <source>
        <dbReference type="EMBL" id="PMD16438.1"/>
    </source>
</evidence>
<feature type="coiled-coil region" evidence="1">
    <location>
        <begin position="66"/>
        <end position="93"/>
    </location>
</feature>
<keyword evidence="1" id="KW-0175">Coiled coil</keyword>
<name>A0A2J6PQZ6_9HELO</name>
<dbReference type="STRING" id="1745343.A0A2J6PQZ6"/>
<evidence type="ECO:0000256" key="1">
    <source>
        <dbReference type="SAM" id="Coils"/>
    </source>
</evidence>
<reference evidence="2 3" key="1">
    <citation type="submission" date="2016-05" db="EMBL/GenBank/DDBJ databases">
        <title>A degradative enzymes factory behind the ericoid mycorrhizal symbiosis.</title>
        <authorList>
            <consortium name="DOE Joint Genome Institute"/>
            <person name="Martino E."/>
            <person name="Morin E."/>
            <person name="Grelet G."/>
            <person name="Kuo A."/>
            <person name="Kohler A."/>
            <person name="Daghino S."/>
            <person name="Barry K."/>
            <person name="Choi C."/>
            <person name="Cichocki N."/>
            <person name="Clum A."/>
            <person name="Copeland A."/>
            <person name="Hainaut M."/>
            <person name="Haridas S."/>
            <person name="Labutti K."/>
            <person name="Lindquist E."/>
            <person name="Lipzen A."/>
            <person name="Khouja H.-R."/>
            <person name="Murat C."/>
            <person name="Ohm R."/>
            <person name="Olson A."/>
            <person name="Spatafora J."/>
            <person name="Veneault-Fourrey C."/>
            <person name="Henrissat B."/>
            <person name="Grigoriev I."/>
            <person name="Martin F."/>
            <person name="Perotto S."/>
        </authorList>
    </citation>
    <scope>NUCLEOTIDE SEQUENCE [LARGE SCALE GENOMIC DNA]</scope>
    <source>
        <strain evidence="2 3">UAMH 7357</strain>
    </source>
</reference>
<proteinExistence type="predicted"/>
<keyword evidence="3" id="KW-1185">Reference proteome</keyword>